<keyword evidence="2" id="KW-1185">Reference proteome</keyword>
<sequence length="182" mass="19993">MGMHVCMSHVSPVYLSVEGRRKAAVGRASTSGPAAAALVLNACRHRHELNTITSTQTFGYEKGVLAMDLTNLTVARKADRVSWYNAMLSRFKEGASNLVLDIVAGDKIWTYCYDPKTKQQSTACIDDWLVSGIQNVKAENARSSNGPARVARAQRSEVAVSGGERIIRHRVIIGVRWIIHAR</sequence>
<evidence type="ECO:0000313" key="2">
    <source>
        <dbReference type="Proteomes" id="UP000299102"/>
    </source>
</evidence>
<organism evidence="1 2">
    <name type="scientific">Eumeta variegata</name>
    <name type="common">Bagworm moth</name>
    <name type="synonym">Eumeta japonica</name>
    <dbReference type="NCBI Taxonomy" id="151549"/>
    <lineage>
        <taxon>Eukaryota</taxon>
        <taxon>Metazoa</taxon>
        <taxon>Ecdysozoa</taxon>
        <taxon>Arthropoda</taxon>
        <taxon>Hexapoda</taxon>
        <taxon>Insecta</taxon>
        <taxon>Pterygota</taxon>
        <taxon>Neoptera</taxon>
        <taxon>Endopterygota</taxon>
        <taxon>Lepidoptera</taxon>
        <taxon>Glossata</taxon>
        <taxon>Ditrysia</taxon>
        <taxon>Tineoidea</taxon>
        <taxon>Psychidae</taxon>
        <taxon>Oiketicinae</taxon>
        <taxon>Eumeta</taxon>
    </lineage>
</organism>
<comment type="caution">
    <text evidence="1">The sequence shown here is derived from an EMBL/GenBank/DDBJ whole genome shotgun (WGS) entry which is preliminary data.</text>
</comment>
<protein>
    <recommendedName>
        <fullName evidence="3">Mariner Mos1 transposase</fullName>
    </recommendedName>
</protein>
<dbReference type="AlphaFoldDB" id="A0A4C1XCH1"/>
<name>A0A4C1XCH1_EUMVA</name>
<reference evidence="1 2" key="1">
    <citation type="journal article" date="2019" name="Commun. Biol.">
        <title>The bagworm genome reveals a unique fibroin gene that provides high tensile strength.</title>
        <authorList>
            <person name="Kono N."/>
            <person name="Nakamura H."/>
            <person name="Ohtoshi R."/>
            <person name="Tomita M."/>
            <person name="Numata K."/>
            <person name="Arakawa K."/>
        </authorList>
    </citation>
    <scope>NUCLEOTIDE SEQUENCE [LARGE SCALE GENOMIC DNA]</scope>
</reference>
<evidence type="ECO:0008006" key="3">
    <source>
        <dbReference type="Google" id="ProtNLM"/>
    </source>
</evidence>
<gene>
    <name evidence="1" type="ORF">EVAR_27478_1</name>
</gene>
<dbReference type="Proteomes" id="UP000299102">
    <property type="component" value="Unassembled WGS sequence"/>
</dbReference>
<dbReference type="OrthoDB" id="10017160at2759"/>
<evidence type="ECO:0000313" key="1">
    <source>
        <dbReference type="EMBL" id="GBP61591.1"/>
    </source>
</evidence>
<proteinExistence type="predicted"/>
<dbReference type="EMBL" id="BGZK01000818">
    <property type="protein sequence ID" value="GBP61591.1"/>
    <property type="molecule type" value="Genomic_DNA"/>
</dbReference>
<accession>A0A4C1XCH1</accession>